<name>A0ACB8GU40_PSICU</name>
<sequence length="74" mass="8741">MRSSHRNNVHKLLKKAPHFKKYVVWIVGSWDNILDGYLQGKYRVHCCRLEDYENDMGEEKATSNVQAYMAPQIE</sequence>
<dbReference type="Proteomes" id="UP000664032">
    <property type="component" value="Unassembled WGS sequence"/>
</dbReference>
<dbReference type="EMBL" id="JAFIQS020000008">
    <property type="protein sequence ID" value="KAH9478979.1"/>
    <property type="molecule type" value="Genomic_DNA"/>
</dbReference>
<evidence type="ECO:0000313" key="1">
    <source>
        <dbReference type="EMBL" id="KAH9478979.1"/>
    </source>
</evidence>
<evidence type="ECO:0000313" key="2">
    <source>
        <dbReference type="Proteomes" id="UP000664032"/>
    </source>
</evidence>
<protein>
    <submittedName>
        <fullName evidence="1">Uncharacterized protein</fullName>
    </submittedName>
</protein>
<reference evidence="1" key="1">
    <citation type="submission" date="2021-10" db="EMBL/GenBank/DDBJ databases">
        <title>Psilocybe cubensis genome.</title>
        <authorList>
            <person name="Mckernan K.J."/>
            <person name="Crawford S."/>
            <person name="Trippe A."/>
            <person name="Kane L.T."/>
            <person name="Mclaughlin S."/>
        </authorList>
    </citation>
    <scope>NUCLEOTIDE SEQUENCE</scope>
    <source>
        <strain evidence="1">MGC-MH-2018</strain>
    </source>
</reference>
<accession>A0ACB8GU40</accession>
<keyword evidence="2" id="KW-1185">Reference proteome</keyword>
<gene>
    <name evidence="1" type="ORF">JR316_0009442</name>
</gene>
<organism evidence="1 2">
    <name type="scientific">Psilocybe cubensis</name>
    <name type="common">Psychedelic mushroom</name>
    <name type="synonym">Stropharia cubensis</name>
    <dbReference type="NCBI Taxonomy" id="181762"/>
    <lineage>
        <taxon>Eukaryota</taxon>
        <taxon>Fungi</taxon>
        <taxon>Dikarya</taxon>
        <taxon>Basidiomycota</taxon>
        <taxon>Agaricomycotina</taxon>
        <taxon>Agaricomycetes</taxon>
        <taxon>Agaricomycetidae</taxon>
        <taxon>Agaricales</taxon>
        <taxon>Agaricineae</taxon>
        <taxon>Strophariaceae</taxon>
        <taxon>Psilocybe</taxon>
    </lineage>
</organism>
<comment type="caution">
    <text evidence="1">The sequence shown here is derived from an EMBL/GenBank/DDBJ whole genome shotgun (WGS) entry which is preliminary data.</text>
</comment>
<proteinExistence type="predicted"/>